<protein>
    <recommendedName>
        <fullName evidence="2">Formin GTPase-binding domain-containing protein</fullName>
    </recommendedName>
</protein>
<dbReference type="AlphaFoldDB" id="I1CPZ7"/>
<reference evidence="3 4" key="1">
    <citation type="journal article" date="2009" name="PLoS Genet.">
        <title>Genomic analysis of the basal lineage fungus Rhizopus oryzae reveals a whole-genome duplication.</title>
        <authorList>
            <person name="Ma L.-J."/>
            <person name="Ibrahim A.S."/>
            <person name="Skory C."/>
            <person name="Grabherr M.G."/>
            <person name="Burger G."/>
            <person name="Butler M."/>
            <person name="Elias M."/>
            <person name="Idnurm A."/>
            <person name="Lang B.F."/>
            <person name="Sone T."/>
            <person name="Abe A."/>
            <person name="Calvo S.E."/>
            <person name="Corrochano L.M."/>
            <person name="Engels R."/>
            <person name="Fu J."/>
            <person name="Hansberg W."/>
            <person name="Kim J.-M."/>
            <person name="Kodira C.D."/>
            <person name="Koehrsen M.J."/>
            <person name="Liu B."/>
            <person name="Miranda-Saavedra D."/>
            <person name="O'Leary S."/>
            <person name="Ortiz-Castellanos L."/>
            <person name="Poulter R."/>
            <person name="Rodriguez-Romero J."/>
            <person name="Ruiz-Herrera J."/>
            <person name="Shen Y.-Q."/>
            <person name="Zeng Q."/>
            <person name="Galagan J."/>
            <person name="Birren B.W."/>
            <person name="Cuomo C.A."/>
            <person name="Wickes B.L."/>
        </authorList>
    </citation>
    <scope>NUCLEOTIDE SEQUENCE [LARGE SCALE GENOMIC DNA]</scope>
    <source>
        <strain evidence="4">RA 99-880 / ATCC MYA-4621 / FGSC 9543 / NRRL 43880</strain>
    </source>
</reference>
<name>I1CPZ7_RHIO9</name>
<dbReference type="SUPFAM" id="SSF48371">
    <property type="entry name" value="ARM repeat"/>
    <property type="match status" value="1"/>
</dbReference>
<evidence type="ECO:0000313" key="3">
    <source>
        <dbReference type="EMBL" id="EIE90527.1"/>
    </source>
</evidence>
<dbReference type="STRING" id="246409.I1CPZ7"/>
<dbReference type="GO" id="GO:0030036">
    <property type="term" value="P:actin cytoskeleton organization"/>
    <property type="evidence" value="ECO:0007669"/>
    <property type="project" value="InterPro"/>
</dbReference>
<dbReference type="Proteomes" id="UP000009138">
    <property type="component" value="Unassembled WGS sequence"/>
</dbReference>
<dbReference type="InParanoid" id="I1CPZ7"/>
<dbReference type="OrthoDB" id="1668162at2759"/>
<dbReference type="Gene3D" id="1.25.10.10">
    <property type="entry name" value="Leucine-rich Repeat Variant"/>
    <property type="match status" value="1"/>
</dbReference>
<evidence type="ECO:0000256" key="1">
    <source>
        <dbReference type="SAM" id="MobiDB-lite"/>
    </source>
</evidence>
<feature type="compositionally biased region" description="Polar residues" evidence="1">
    <location>
        <begin position="10"/>
        <end position="25"/>
    </location>
</feature>
<dbReference type="RefSeq" id="XP_067525923.1">
    <property type="nucleotide sequence ID" value="XM_067669822.1"/>
</dbReference>
<keyword evidence="4" id="KW-1185">Reference proteome</keyword>
<organism evidence="3 4">
    <name type="scientific">Rhizopus delemar (strain RA 99-880 / ATCC MYA-4621 / FGSC 9543 / NRRL 43880)</name>
    <name type="common">Mucormycosis agent</name>
    <name type="synonym">Rhizopus arrhizus var. delemar</name>
    <dbReference type="NCBI Taxonomy" id="246409"/>
    <lineage>
        <taxon>Eukaryota</taxon>
        <taxon>Fungi</taxon>
        <taxon>Fungi incertae sedis</taxon>
        <taxon>Mucoromycota</taxon>
        <taxon>Mucoromycotina</taxon>
        <taxon>Mucoromycetes</taxon>
        <taxon>Mucorales</taxon>
        <taxon>Mucorineae</taxon>
        <taxon>Rhizopodaceae</taxon>
        <taxon>Rhizopus</taxon>
    </lineage>
</organism>
<dbReference type="EMBL" id="CH476746">
    <property type="protein sequence ID" value="EIE90527.1"/>
    <property type="molecule type" value="Genomic_DNA"/>
</dbReference>
<sequence length="318" mass="35633">MRHKAPIKRSGTSSRLTGNPSTNSKPDVAPFNVIKDKPYMNDTLQSLPEVSTKAKDESAEGDICDDTQENYKAACDKNEEQALPPSKNANRENIEESSKPSDEQCFTTAEKNKAILNRPEATNGRAAIYKFARKNLSNFDSTRSKVGSMILEFDALAHKQEDATTDESTAWLLLENKSLSRVPHKNNNSQRPSLNNLFSKTTTESVSSSLVSNSYACQSLTRRDASHLANLISSDDNNKRIKDRDSPYFYVEKLRSRNITIDILTKHIASLKTILDAGNVSWINEFLSRRHDGLNALEMVFEKLITKKAKSVLKMTNK</sequence>
<evidence type="ECO:0000313" key="4">
    <source>
        <dbReference type="Proteomes" id="UP000009138"/>
    </source>
</evidence>
<dbReference type="InterPro" id="IPR016024">
    <property type="entry name" value="ARM-type_fold"/>
</dbReference>
<feature type="region of interest" description="Disordered" evidence="1">
    <location>
        <begin position="1"/>
        <end position="105"/>
    </location>
</feature>
<dbReference type="GO" id="GO:0031267">
    <property type="term" value="F:small GTPase binding"/>
    <property type="evidence" value="ECO:0007669"/>
    <property type="project" value="InterPro"/>
</dbReference>
<dbReference type="eggNOG" id="ENOG502RURE">
    <property type="taxonomic scope" value="Eukaryota"/>
</dbReference>
<accession>I1CPZ7</accession>
<feature type="compositionally biased region" description="Acidic residues" evidence="1">
    <location>
        <begin position="59"/>
        <end position="68"/>
    </location>
</feature>
<dbReference type="Pfam" id="PF06371">
    <property type="entry name" value="Drf_GBD"/>
    <property type="match status" value="1"/>
</dbReference>
<dbReference type="InterPro" id="IPR011989">
    <property type="entry name" value="ARM-like"/>
</dbReference>
<dbReference type="VEuPathDB" id="FungiDB:RO3G_15238"/>
<feature type="domain" description="Formin GTPase-binding" evidence="2">
    <location>
        <begin position="233"/>
        <end position="311"/>
    </location>
</feature>
<dbReference type="GO" id="GO:0003779">
    <property type="term" value="F:actin binding"/>
    <property type="evidence" value="ECO:0007669"/>
    <property type="project" value="InterPro"/>
</dbReference>
<dbReference type="GeneID" id="93622203"/>
<evidence type="ECO:0000259" key="2">
    <source>
        <dbReference type="Pfam" id="PF06371"/>
    </source>
</evidence>
<feature type="compositionally biased region" description="Basic and acidic residues" evidence="1">
    <location>
        <begin position="89"/>
        <end position="102"/>
    </location>
</feature>
<dbReference type="InterPro" id="IPR010473">
    <property type="entry name" value="GTPase-bd"/>
</dbReference>
<proteinExistence type="predicted"/>
<gene>
    <name evidence="3" type="ORF">RO3G_15238</name>
</gene>